<dbReference type="PANTHER" id="PTHR33392:SF6">
    <property type="entry name" value="POLYISOPRENYL-TEICHOIC ACID--PEPTIDOGLYCAN TEICHOIC ACID TRANSFERASE TAGU"/>
    <property type="match status" value="1"/>
</dbReference>
<dbReference type="InterPro" id="IPR004474">
    <property type="entry name" value="LytR_CpsA_psr"/>
</dbReference>
<proteinExistence type="inferred from homology"/>
<sequence length="315" mass="35120">MRKAATIGAVILILLFFGTTGYAYYVYHSVHNTFQKINKPLKNKADKADIAKDIQTVKPISFLLLGVDERPGDSGRSDTMLVVTVNPKQKSAKILSIPRDTLTAIPGHGKQNKINAAYAYGGPDLSVHTVEHLFHIPIDYYIKINMDGLKDLINAVGGVTVQNDFAFNFNGYTFPKGKVQLNGDKALAYVKMRKQDPNGDLGRENRQQKVIEAVMKKEMNLSGLKSLPDVLQALQNNVKTNLTLNDMETIFQNDKSAMNQIQTLHLRGEGKTIDGVWYYDIPDEELNNVSDQLKNHLGIAKRDNQSEDQMSTISP</sequence>
<protein>
    <submittedName>
        <fullName evidence="3">LCP family protein</fullName>
    </submittedName>
</protein>
<evidence type="ECO:0000313" key="3">
    <source>
        <dbReference type="EMBL" id="MFC7391760.1"/>
    </source>
</evidence>
<dbReference type="EMBL" id="JBHTCO010000002">
    <property type="protein sequence ID" value="MFC7391760.1"/>
    <property type="molecule type" value="Genomic_DNA"/>
</dbReference>
<gene>
    <name evidence="3" type="ORF">ACFQRG_01975</name>
</gene>
<evidence type="ECO:0000256" key="1">
    <source>
        <dbReference type="ARBA" id="ARBA00006068"/>
    </source>
</evidence>
<dbReference type="RefSeq" id="WP_380963079.1">
    <property type="nucleotide sequence ID" value="NZ_JBHTCO010000002.1"/>
</dbReference>
<feature type="domain" description="Cell envelope-related transcriptional attenuator" evidence="2">
    <location>
        <begin position="76"/>
        <end position="217"/>
    </location>
</feature>
<dbReference type="Proteomes" id="UP001596505">
    <property type="component" value="Unassembled WGS sequence"/>
</dbReference>
<keyword evidence="4" id="KW-1185">Reference proteome</keyword>
<accession>A0ABW2PU16</accession>
<dbReference type="Gene3D" id="3.40.630.190">
    <property type="entry name" value="LCP protein"/>
    <property type="match status" value="1"/>
</dbReference>
<evidence type="ECO:0000259" key="2">
    <source>
        <dbReference type="Pfam" id="PF03816"/>
    </source>
</evidence>
<dbReference type="PANTHER" id="PTHR33392">
    <property type="entry name" value="POLYISOPRENYL-TEICHOIC ACID--PEPTIDOGLYCAN TEICHOIC ACID TRANSFERASE TAGU"/>
    <property type="match status" value="1"/>
</dbReference>
<dbReference type="NCBIfam" id="TIGR00350">
    <property type="entry name" value="lytR_cpsA_psr"/>
    <property type="match status" value="1"/>
</dbReference>
<comment type="caution">
    <text evidence="3">The sequence shown here is derived from an EMBL/GenBank/DDBJ whole genome shotgun (WGS) entry which is preliminary data.</text>
</comment>
<dbReference type="Pfam" id="PF03816">
    <property type="entry name" value="LytR_cpsA_psr"/>
    <property type="match status" value="1"/>
</dbReference>
<comment type="similarity">
    <text evidence="1">Belongs to the LytR/CpsA/Psr (LCP) family.</text>
</comment>
<dbReference type="InterPro" id="IPR050922">
    <property type="entry name" value="LytR/CpsA/Psr_CW_biosynth"/>
</dbReference>
<name>A0ABW2PU16_9BACL</name>
<evidence type="ECO:0000313" key="4">
    <source>
        <dbReference type="Proteomes" id="UP001596505"/>
    </source>
</evidence>
<reference evidence="4" key="1">
    <citation type="journal article" date="2019" name="Int. J. Syst. Evol. Microbiol.">
        <title>The Global Catalogue of Microorganisms (GCM) 10K type strain sequencing project: providing services to taxonomists for standard genome sequencing and annotation.</title>
        <authorList>
            <consortium name="The Broad Institute Genomics Platform"/>
            <consortium name="The Broad Institute Genome Sequencing Center for Infectious Disease"/>
            <person name="Wu L."/>
            <person name="Ma J."/>
        </authorList>
    </citation>
    <scope>NUCLEOTIDE SEQUENCE [LARGE SCALE GENOMIC DNA]</scope>
    <source>
        <strain evidence="4">CGMCC 1.16305</strain>
    </source>
</reference>
<organism evidence="3 4">
    <name type="scientific">Scopulibacillus cellulosilyticus</name>
    <dbReference type="NCBI Taxonomy" id="2665665"/>
    <lineage>
        <taxon>Bacteria</taxon>
        <taxon>Bacillati</taxon>
        <taxon>Bacillota</taxon>
        <taxon>Bacilli</taxon>
        <taxon>Bacillales</taxon>
        <taxon>Sporolactobacillaceae</taxon>
        <taxon>Scopulibacillus</taxon>
    </lineage>
</organism>